<dbReference type="InterPro" id="IPR003594">
    <property type="entry name" value="HATPase_dom"/>
</dbReference>
<dbReference type="Pfam" id="PF13581">
    <property type="entry name" value="HATPase_c_2"/>
    <property type="match status" value="1"/>
</dbReference>
<dbReference type="InterPro" id="IPR029057">
    <property type="entry name" value="PRTase-like"/>
</dbReference>
<dbReference type="PANTHER" id="PTHR47505:SF1">
    <property type="entry name" value="DNA UTILIZATION PROTEIN YHGH"/>
    <property type="match status" value="1"/>
</dbReference>
<dbReference type="InterPro" id="IPR051910">
    <property type="entry name" value="ComF/GntX_DNA_util-trans"/>
</dbReference>
<keyword evidence="4" id="KW-1185">Reference proteome</keyword>
<feature type="domain" description="Histidine kinase/HSP90-like ATPase" evidence="2">
    <location>
        <begin position="108"/>
        <end position="225"/>
    </location>
</feature>
<dbReference type="PANTHER" id="PTHR47505">
    <property type="entry name" value="DNA UTILIZATION PROTEIN YHGH"/>
    <property type="match status" value="1"/>
</dbReference>
<gene>
    <name evidence="3" type="ORF">R7226_16405</name>
</gene>
<organism evidence="3 4">
    <name type="scientific">Conexibacter stalactiti</name>
    <dbReference type="NCBI Taxonomy" id="1940611"/>
    <lineage>
        <taxon>Bacteria</taxon>
        <taxon>Bacillati</taxon>
        <taxon>Actinomycetota</taxon>
        <taxon>Thermoleophilia</taxon>
        <taxon>Solirubrobacterales</taxon>
        <taxon>Conexibacteraceae</taxon>
        <taxon>Conexibacter</taxon>
    </lineage>
</organism>
<dbReference type="Proteomes" id="UP001284601">
    <property type="component" value="Unassembled WGS sequence"/>
</dbReference>
<reference evidence="4" key="1">
    <citation type="submission" date="2023-07" db="EMBL/GenBank/DDBJ databases">
        <title>Conexibacter stalactiti sp. nov., isolated from stalactites in a lava cave and emended description of the genus Conexibacter.</title>
        <authorList>
            <person name="Lee S.D."/>
        </authorList>
    </citation>
    <scope>NUCLEOTIDE SEQUENCE [LARGE SCALE GENOMIC DNA]</scope>
    <source>
        <strain evidence="4">KCTC 39840</strain>
    </source>
</reference>
<dbReference type="RefSeq" id="WP_318598277.1">
    <property type="nucleotide sequence ID" value="NZ_JAWSTH010000043.1"/>
</dbReference>
<dbReference type="GO" id="GO:0005524">
    <property type="term" value="F:ATP binding"/>
    <property type="evidence" value="ECO:0007669"/>
    <property type="project" value="UniProtKB-KW"/>
</dbReference>
<dbReference type="Gene3D" id="3.40.50.2020">
    <property type="match status" value="1"/>
</dbReference>
<reference evidence="3 4" key="2">
    <citation type="submission" date="2023-10" db="EMBL/GenBank/DDBJ databases">
        <authorList>
            <person name="Han X.F."/>
        </authorList>
    </citation>
    <scope>NUCLEOTIDE SEQUENCE [LARGE SCALE GENOMIC DNA]</scope>
    <source>
        <strain evidence="3 4">KCTC 39840</strain>
    </source>
</reference>
<comment type="similarity">
    <text evidence="1">Belongs to the ComF/GntX family.</text>
</comment>
<protein>
    <submittedName>
        <fullName evidence="3">ATP-binding protein</fullName>
    </submittedName>
</protein>
<comment type="caution">
    <text evidence="3">The sequence shown here is derived from an EMBL/GenBank/DDBJ whole genome shotgun (WGS) entry which is preliminary data.</text>
</comment>
<dbReference type="Gene3D" id="3.30.565.10">
    <property type="entry name" value="Histidine kinase-like ATPase, C-terminal domain"/>
    <property type="match status" value="1"/>
</dbReference>
<keyword evidence="3" id="KW-0067">ATP-binding</keyword>
<keyword evidence="3" id="KW-0547">Nucleotide-binding</keyword>
<dbReference type="SUPFAM" id="SSF55874">
    <property type="entry name" value="ATPase domain of HSP90 chaperone/DNA topoisomerase II/histidine kinase"/>
    <property type="match status" value="1"/>
</dbReference>
<dbReference type="EMBL" id="JAWSTH010000043">
    <property type="protein sequence ID" value="MDW5595932.1"/>
    <property type="molecule type" value="Genomic_DNA"/>
</dbReference>
<accession>A0ABU4HRK4</accession>
<evidence type="ECO:0000313" key="3">
    <source>
        <dbReference type="EMBL" id="MDW5595932.1"/>
    </source>
</evidence>
<dbReference type="InterPro" id="IPR036890">
    <property type="entry name" value="HATPase_C_sf"/>
</dbReference>
<dbReference type="InterPro" id="IPR000836">
    <property type="entry name" value="PRTase_dom"/>
</dbReference>
<proteinExistence type="inferred from homology"/>
<dbReference type="SUPFAM" id="SSF53271">
    <property type="entry name" value="PRTase-like"/>
    <property type="match status" value="1"/>
</dbReference>
<sequence length="575" mass="62061">MPDCSNDCPPLRIALTGRYDLRGLERLLVALDPLAQLRAPVALGLDLRRVVSLSAPAAAWLAAALTHAEKTGLLSDRTIEMSQIAGPATEIDEASFAEPFSSHQDLRRIVPHVVEHLVKRAGAHGQTPGTLRVCLDELTENVVYHATAPAGGMLAARVVESTRSFEIGIADLGIGIRASLTDNPRFVGLTDDVAAASAALEPRVTTNPDRNGGFGLAVTRGLVENHRGLLHLRSGTASITVGSEERTDTTAISVPGTLIALRLPADEELSVKTVYTRLHGHFEASLRDRGLHDEPDEPLLETAPATAGTGLLRERRCQRHTCRQRTARVRGSGCNRPPSRHAPNPFEPNGWIDQFGTLAELLAAGQEPGRYVGSRIRVGDQIYAMGRYFPRFNPRHNEHALSRLVLAAKRDPKAAETIASIFQAAVRRGALPTRPDLIVSVPSGSRRAFDRFAVVRATLAEQLGAIDGVDAITTRWALDSHKRLSRQMRLARNQHRFRAHGVEGLNCLLIDDVITSGAQSADCRRALEAAGATHVTVLVAAVTPRHKLGGGFELSAPVEPSARTGRRQECPSRCG</sequence>
<evidence type="ECO:0000313" key="4">
    <source>
        <dbReference type="Proteomes" id="UP001284601"/>
    </source>
</evidence>
<name>A0ABU4HRK4_9ACTN</name>
<dbReference type="CDD" id="cd06223">
    <property type="entry name" value="PRTases_typeI"/>
    <property type="match status" value="1"/>
</dbReference>
<evidence type="ECO:0000259" key="2">
    <source>
        <dbReference type="Pfam" id="PF13581"/>
    </source>
</evidence>
<evidence type="ECO:0000256" key="1">
    <source>
        <dbReference type="ARBA" id="ARBA00008007"/>
    </source>
</evidence>